<evidence type="ECO:0000259" key="5">
    <source>
        <dbReference type="Pfam" id="PF17667"/>
    </source>
</evidence>
<feature type="region of interest" description="Disordered" evidence="4">
    <location>
        <begin position="1"/>
        <end position="85"/>
    </location>
</feature>
<accession>A0A3N4LJG0</accession>
<dbReference type="GO" id="GO:0004674">
    <property type="term" value="F:protein serine/threonine kinase activity"/>
    <property type="evidence" value="ECO:0007669"/>
    <property type="project" value="UniProtKB-EC"/>
</dbReference>
<feature type="compositionally biased region" description="Polar residues" evidence="4">
    <location>
        <begin position="1"/>
        <end position="10"/>
    </location>
</feature>
<evidence type="ECO:0000313" key="7">
    <source>
        <dbReference type="Proteomes" id="UP000267821"/>
    </source>
</evidence>
<evidence type="ECO:0000256" key="2">
    <source>
        <dbReference type="ARBA" id="ARBA00047899"/>
    </source>
</evidence>
<dbReference type="PROSITE" id="PS00109">
    <property type="entry name" value="PROTEIN_KINASE_TYR"/>
    <property type="match status" value="1"/>
</dbReference>
<dbReference type="EMBL" id="ML121711">
    <property type="protein sequence ID" value="RPB18065.1"/>
    <property type="molecule type" value="Genomic_DNA"/>
</dbReference>
<keyword evidence="7" id="KW-1185">Reference proteome</keyword>
<dbReference type="Gene3D" id="1.10.510.10">
    <property type="entry name" value="Transferase(Phosphotransferase) domain 1"/>
    <property type="match status" value="1"/>
</dbReference>
<evidence type="ECO:0000256" key="1">
    <source>
        <dbReference type="ARBA" id="ARBA00012513"/>
    </source>
</evidence>
<dbReference type="SUPFAM" id="SSF56112">
    <property type="entry name" value="Protein kinase-like (PK-like)"/>
    <property type="match status" value="2"/>
</dbReference>
<evidence type="ECO:0000313" key="6">
    <source>
        <dbReference type="EMBL" id="RPB18065.1"/>
    </source>
</evidence>
<reference evidence="6 7" key="1">
    <citation type="journal article" date="2018" name="Nat. Ecol. Evol.">
        <title>Pezizomycetes genomes reveal the molecular basis of ectomycorrhizal truffle lifestyle.</title>
        <authorList>
            <person name="Murat C."/>
            <person name="Payen T."/>
            <person name="Noel B."/>
            <person name="Kuo A."/>
            <person name="Morin E."/>
            <person name="Chen J."/>
            <person name="Kohler A."/>
            <person name="Krizsan K."/>
            <person name="Balestrini R."/>
            <person name="Da Silva C."/>
            <person name="Montanini B."/>
            <person name="Hainaut M."/>
            <person name="Levati E."/>
            <person name="Barry K.W."/>
            <person name="Belfiori B."/>
            <person name="Cichocki N."/>
            <person name="Clum A."/>
            <person name="Dockter R.B."/>
            <person name="Fauchery L."/>
            <person name="Guy J."/>
            <person name="Iotti M."/>
            <person name="Le Tacon F."/>
            <person name="Lindquist E.A."/>
            <person name="Lipzen A."/>
            <person name="Malagnac F."/>
            <person name="Mello A."/>
            <person name="Molinier V."/>
            <person name="Miyauchi S."/>
            <person name="Poulain J."/>
            <person name="Riccioni C."/>
            <person name="Rubini A."/>
            <person name="Sitrit Y."/>
            <person name="Splivallo R."/>
            <person name="Traeger S."/>
            <person name="Wang M."/>
            <person name="Zifcakova L."/>
            <person name="Wipf D."/>
            <person name="Zambonelli A."/>
            <person name="Paolocci F."/>
            <person name="Nowrousian M."/>
            <person name="Ottonello S."/>
            <person name="Baldrian P."/>
            <person name="Spatafora J.W."/>
            <person name="Henrissat B."/>
            <person name="Nagy L.G."/>
            <person name="Aury J.M."/>
            <person name="Wincker P."/>
            <person name="Grigoriev I.V."/>
            <person name="Bonfante P."/>
            <person name="Martin F.M."/>
        </authorList>
    </citation>
    <scope>NUCLEOTIDE SEQUENCE [LARGE SCALE GENOMIC DNA]</scope>
    <source>
        <strain evidence="6 7">ATCC MYA-4762</strain>
    </source>
</reference>
<comment type="catalytic activity">
    <reaction evidence="2">
        <text>L-threonyl-[protein] + ATP = O-phospho-L-threonyl-[protein] + ADP + H(+)</text>
        <dbReference type="Rhea" id="RHEA:46608"/>
        <dbReference type="Rhea" id="RHEA-COMP:11060"/>
        <dbReference type="Rhea" id="RHEA-COMP:11605"/>
        <dbReference type="ChEBI" id="CHEBI:15378"/>
        <dbReference type="ChEBI" id="CHEBI:30013"/>
        <dbReference type="ChEBI" id="CHEBI:30616"/>
        <dbReference type="ChEBI" id="CHEBI:61977"/>
        <dbReference type="ChEBI" id="CHEBI:456216"/>
        <dbReference type="EC" id="2.7.11.1"/>
    </reaction>
</comment>
<evidence type="ECO:0000256" key="3">
    <source>
        <dbReference type="ARBA" id="ARBA00048679"/>
    </source>
</evidence>
<sequence>MSHHQQSIPPSFQPHVLTPRTESSLSPGRDHEVLFTAPNSDNPKDTSDNDDDHQYPATPSPLPPQRPLQLPHSDPNPTKPNHLFSTPFKRKAASIPLSILALPHPGHLHGDLGSSESKRQRRFGKLVSPLIHEELAGAKYICTDFVQVFLSEPSTSPQPGAPTDSLLHGLLQAMVGSLLRSDGLRYNRSEDYYTCHPPSYTNRSYPEWFCRFANAIHTTAIALDTATLTPTLPPAAAPLPHSELKWLVTDSSTLGGTNNNGIKPDFILTCCPGIPTWSSVLVVGEHQSQGSTSSTNKSSFTQLACYAEQVFIAQPFRNFVFGILTSNQAPELIFWRFDRGGAIGSLTLNYRSTNLQLLDVVRALYSIPRLSPMALGFHVTSISWTPDHRYPLDAASGILTRVSARLGHTPGIHTEALLPLHTVVFAAPGIVSRGTRVWASLLDNGQSVIVKYSWRNMQRMPEGEFYRVAAEKRVVGIATAIGYDTYENIATSRHGEGDVSHIFTQPDKYVKHIEEHNRIFARLVLSSTGLPLSDPTLTPIQVARGLLAGLVGHASLFFQANLLHRDISPNNIIVTSTTMSPPGPATPTVDNEAAPFQWIWPQERASNLGGCLIDLDYAVDTTEEPLSGAVDRTGTYPFIAIKILAGAERHRYRHDLESFLYVLLWVCCYPVRISTTTSPTTTIIESVQHNSTKFSSLLWPSDDPLYIWQNGDQRTVVSDKIANIVSDTQNFECLLNRFRPGFEPFKVVARCMRRTLWGFAGTSFCGLVGEGDEELPSNEREWVLAGEVRIGVSNRDGFCEVKKAFLRLITMLENDTQGKGK</sequence>
<dbReference type="OrthoDB" id="5584477at2759"/>
<name>A0A3N4LJG0_9PEZI</name>
<proteinExistence type="predicted"/>
<dbReference type="STRING" id="1051890.A0A3N4LJG0"/>
<feature type="domain" description="Fungal-type protein kinase" evidence="5">
    <location>
        <begin position="275"/>
        <end position="667"/>
    </location>
</feature>
<dbReference type="AlphaFoldDB" id="A0A3N4LJG0"/>
<gene>
    <name evidence="6" type="ORF">L211DRAFT_871918</name>
</gene>
<dbReference type="PANTHER" id="PTHR38248:SF2">
    <property type="entry name" value="FUNK1 11"/>
    <property type="match status" value="1"/>
</dbReference>
<dbReference type="Proteomes" id="UP000267821">
    <property type="component" value="Unassembled WGS sequence"/>
</dbReference>
<protein>
    <recommendedName>
        <fullName evidence="1">non-specific serine/threonine protein kinase</fullName>
        <ecNumber evidence="1">2.7.11.1</ecNumber>
    </recommendedName>
</protein>
<comment type="catalytic activity">
    <reaction evidence="3">
        <text>L-seryl-[protein] + ATP = O-phospho-L-seryl-[protein] + ADP + H(+)</text>
        <dbReference type="Rhea" id="RHEA:17989"/>
        <dbReference type="Rhea" id="RHEA-COMP:9863"/>
        <dbReference type="Rhea" id="RHEA-COMP:11604"/>
        <dbReference type="ChEBI" id="CHEBI:15378"/>
        <dbReference type="ChEBI" id="CHEBI:29999"/>
        <dbReference type="ChEBI" id="CHEBI:30616"/>
        <dbReference type="ChEBI" id="CHEBI:83421"/>
        <dbReference type="ChEBI" id="CHEBI:456216"/>
        <dbReference type="EC" id="2.7.11.1"/>
    </reaction>
</comment>
<dbReference type="EC" id="2.7.11.1" evidence="1"/>
<dbReference type="InterPro" id="IPR040976">
    <property type="entry name" value="Pkinase_fungal"/>
</dbReference>
<dbReference type="InterPro" id="IPR008266">
    <property type="entry name" value="Tyr_kinase_AS"/>
</dbReference>
<evidence type="ECO:0000256" key="4">
    <source>
        <dbReference type="SAM" id="MobiDB-lite"/>
    </source>
</evidence>
<organism evidence="6 7">
    <name type="scientific">Terfezia boudieri ATCC MYA-4762</name>
    <dbReference type="NCBI Taxonomy" id="1051890"/>
    <lineage>
        <taxon>Eukaryota</taxon>
        <taxon>Fungi</taxon>
        <taxon>Dikarya</taxon>
        <taxon>Ascomycota</taxon>
        <taxon>Pezizomycotina</taxon>
        <taxon>Pezizomycetes</taxon>
        <taxon>Pezizales</taxon>
        <taxon>Pezizaceae</taxon>
        <taxon>Terfezia</taxon>
    </lineage>
</organism>
<dbReference type="PANTHER" id="PTHR38248">
    <property type="entry name" value="FUNK1 6"/>
    <property type="match status" value="1"/>
</dbReference>
<dbReference type="Pfam" id="PF17667">
    <property type="entry name" value="Pkinase_fungal"/>
    <property type="match status" value="1"/>
</dbReference>
<dbReference type="InterPro" id="IPR011009">
    <property type="entry name" value="Kinase-like_dom_sf"/>
</dbReference>
<dbReference type="InParanoid" id="A0A3N4LJG0"/>